<accession>A0A1C4YEU4</accession>
<evidence type="ECO:0000313" key="1">
    <source>
        <dbReference type="EMBL" id="SCF19253.1"/>
    </source>
</evidence>
<dbReference type="AlphaFoldDB" id="A0A1C4YEU4"/>
<evidence type="ECO:0000313" key="2">
    <source>
        <dbReference type="Proteomes" id="UP000198864"/>
    </source>
</evidence>
<dbReference type="RefSeq" id="WP_091402473.1">
    <property type="nucleotide sequence ID" value="NZ_FMCR01000004.1"/>
</dbReference>
<gene>
    <name evidence="1" type="ORF">GA0070561_4138</name>
</gene>
<dbReference type="STRING" id="285676.GA0070561_4138"/>
<proteinExistence type="predicted"/>
<name>A0A1C4YEU4_9ACTN</name>
<protein>
    <submittedName>
        <fullName evidence="1">Uncharacterized protein</fullName>
    </submittedName>
</protein>
<dbReference type="EMBL" id="FMCR01000004">
    <property type="protein sequence ID" value="SCF19253.1"/>
    <property type="molecule type" value="Genomic_DNA"/>
</dbReference>
<reference evidence="1 2" key="1">
    <citation type="submission" date="2016-06" db="EMBL/GenBank/DDBJ databases">
        <authorList>
            <person name="Kjaerup R.B."/>
            <person name="Dalgaard T.S."/>
            <person name="Juul-Madsen H.R."/>
        </authorList>
    </citation>
    <scope>NUCLEOTIDE SEQUENCE [LARGE SCALE GENOMIC DNA]</scope>
    <source>
        <strain evidence="1 2">DSM 44871</strain>
    </source>
</reference>
<organism evidence="1 2">
    <name type="scientific">Micromonospora saelicesensis</name>
    <dbReference type="NCBI Taxonomy" id="285676"/>
    <lineage>
        <taxon>Bacteria</taxon>
        <taxon>Bacillati</taxon>
        <taxon>Actinomycetota</taxon>
        <taxon>Actinomycetes</taxon>
        <taxon>Micromonosporales</taxon>
        <taxon>Micromonosporaceae</taxon>
        <taxon>Micromonospora</taxon>
    </lineage>
</organism>
<sequence>MTNPSSTDLAGDLMILLARAPGRPPDINALTSLGGWERVASDGAAMADSAVLTPLVALVVQDAADPNNRTSAYTAAMSAVTTAITRTMNPAVFADSLNTLLSCPAALAESRIGLATELEDIVRSFCKLLNPTTRAAQRAADALEALTRLSLADDDPPFDLFALLKKFDAPAPKPVAIAVIRAVGTVVDHWPHAASLARVVRLVAGMDRPSSAVQHDVDPEDVASDAAWTLAGIELIDALRASDLAAMAMHLEASAAYLDTARDNYEREDADILLAVVQLLLSLLQQSGVPPTVTSLATPHLEPQALDHLSERVRRINVASVGLNHWYGDPKRAALAAWSRLADDLGRLREEFDRNSFYKAAVVVDHLLQIYVGSRSVEVVRREDDVDGILSLVQPIIETGFARTAGLLSNLEDHTEELEQQISTATTADQQVILSEQLEAARAVLTAARSHALGGAGQGKGDGGTAGMPLPPPLSQLVPAGSNAANDLGTLSEVTLGELARAIDNRTIGRRSLNLIETRIYSSIRAALASSPDYRDEVAITVDELLRIVIRFVTTRTNRQSDRFPYLFDTAAKEDSIHHDLDGYLTLSDLGSTVEYEVQHVAGGRIDLRLKFDGFAIHIEMKVDSTKVPMSDKTAYLKQAAAYQGTDIRIGFLVALRHKAFDPTGPAPHLSELIGHTTFDIEGDGTPRHIITVQVPGSRTKPSDMR</sequence>
<dbReference type="Proteomes" id="UP000198864">
    <property type="component" value="Unassembled WGS sequence"/>
</dbReference>